<dbReference type="InterPro" id="IPR008630">
    <property type="entry name" value="Glyco_trans_34"/>
</dbReference>
<keyword evidence="15" id="KW-1185">Reference proteome</keyword>
<dbReference type="GO" id="GO:0016757">
    <property type="term" value="F:glycosyltransferase activity"/>
    <property type="evidence" value="ECO:0007669"/>
    <property type="project" value="UniProtKB-KW"/>
</dbReference>
<keyword evidence="7" id="KW-0732">Signal</keyword>
<keyword evidence="3 11" id="KW-0147">Chitin-binding</keyword>
<dbReference type="InterPro" id="IPR029044">
    <property type="entry name" value="Nucleotide-diphossugar_trans"/>
</dbReference>
<reference evidence="15" key="1">
    <citation type="submission" date="2015-05" db="EMBL/GenBank/DDBJ databases">
        <authorList>
            <person name="Fogelqvist Johan"/>
        </authorList>
    </citation>
    <scope>NUCLEOTIDE SEQUENCE [LARGE SCALE GENOMIC DNA]</scope>
</reference>
<feature type="disulfide bond" evidence="11">
    <location>
        <begin position="345"/>
        <end position="359"/>
    </location>
</feature>
<dbReference type="SUPFAM" id="SSF57016">
    <property type="entry name" value="Plant lectins/antimicrobial peptides"/>
    <property type="match status" value="10"/>
</dbReference>
<evidence type="ECO:0000256" key="4">
    <source>
        <dbReference type="ARBA" id="ARBA00022676"/>
    </source>
</evidence>
<keyword evidence="10" id="KW-0170">Cobalt</keyword>
<evidence type="ECO:0000256" key="11">
    <source>
        <dbReference type="PROSITE-ProRule" id="PRU00261"/>
    </source>
</evidence>
<feature type="disulfide bond" evidence="11">
    <location>
        <begin position="399"/>
        <end position="413"/>
    </location>
</feature>
<dbReference type="CDD" id="cd11618">
    <property type="entry name" value="ChtBD1_1"/>
    <property type="match status" value="7"/>
</dbReference>
<feature type="domain" description="Chitin-binding type-1" evidence="13">
    <location>
        <begin position="221"/>
        <end position="266"/>
    </location>
</feature>
<comment type="caution">
    <text evidence="11">Lacks conserved residue(s) required for the propagation of feature annotation.</text>
</comment>
<feature type="domain" description="Chitin-binding type-1" evidence="13">
    <location>
        <begin position="487"/>
        <end position="532"/>
    </location>
</feature>
<evidence type="ECO:0000256" key="9">
    <source>
        <dbReference type="ARBA" id="ARBA00023277"/>
    </source>
</evidence>
<feature type="disulfide bond" evidence="11">
    <location>
        <begin position="70"/>
        <end position="84"/>
    </location>
</feature>
<evidence type="ECO:0000313" key="14">
    <source>
        <dbReference type="EMBL" id="CRJ81849.1"/>
    </source>
</evidence>
<evidence type="ECO:0000256" key="6">
    <source>
        <dbReference type="ARBA" id="ARBA00022723"/>
    </source>
</evidence>
<evidence type="ECO:0000256" key="8">
    <source>
        <dbReference type="ARBA" id="ARBA00022801"/>
    </source>
</evidence>
<dbReference type="PROSITE" id="PS50941">
    <property type="entry name" value="CHIT_BIND_I_2"/>
    <property type="match status" value="10"/>
</dbReference>
<dbReference type="PANTHER" id="PTHR46471">
    <property type="entry name" value="CHITIN DEACETYLASE"/>
    <property type="match status" value="1"/>
</dbReference>
<keyword evidence="4" id="KW-0328">Glycosyltransferase</keyword>
<keyword evidence="8" id="KW-0378">Hydrolase</keyword>
<name>A0A0G4KD64_VERLO</name>
<evidence type="ECO:0000256" key="1">
    <source>
        <dbReference type="ARBA" id="ARBA00001941"/>
    </source>
</evidence>
<dbReference type="GO" id="GO:0016787">
    <property type="term" value="F:hydrolase activity"/>
    <property type="evidence" value="ECO:0007669"/>
    <property type="project" value="UniProtKB-KW"/>
</dbReference>
<dbReference type="Gene3D" id="3.30.60.10">
    <property type="entry name" value="Endochitinase-like"/>
    <property type="match status" value="10"/>
</dbReference>
<dbReference type="GO" id="GO:0016020">
    <property type="term" value="C:membrane"/>
    <property type="evidence" value="ECO:0007669"/>
    <property type="project" value="InterPro"/>
</dbReference>
<feature type="domain" description="Chitin-binding type-1" evidence="13">
    <location>
        <begin position="381"/>
        <end position="426"/>
    </location>
</feature>
<feature type="domain" description="Chitin-binding type-1" evidence="13">
    <location>
        <begin position="540"/>
        <end position="587"/>
    </location>
</feature>
<evidence type="ECO:0000256" key="10">
    <source>
        <dbReference type="ARBA" id="ARBA00023285"/>
    </source>
</evidence>
<feature type="domain" description="Chitin-binding type-1" evidence="13">
    <location>
        <begin position="434"/>
        <end position="479"/>
    </location>
</feature>
<feature type="disulfide bond" evidence="11">
    <location>
        <begin position="505"/>
        <end position="519"/>
    </location>
</feature>
<comment type="cofactor">
    <cofactor evidence="1">
        <name>Co(2+)</name>
        <dbReference type="ChEBI" id="CHEBI:48828"/>
    </cofactor>
</comment>
<feature type="region of interest" description="Disordered" evidence="12">
    <location>
        <begin position="29"/>
        <end position="48"/>
    </location>
</feature>
<feature type="domain" description="Chitin-binding type-1" evidence="13">
    <location>
        <begin position="273"/>
        <end position="318"/>
    </location>
</feature>
<evidence type="ECO:0000256" key="2">
    <source>
        <dbReference type="ARBA" id="ARBA00005664"/>
    </source>
</evidence>
<dbReference type="PANTHER" id="PTHR46471:SF2">
    <property type="entry name" value="CHITIN DEACETYLASE-RELATED"/>
    <property type="match status" value="1"/>
</dbReference>
<feature type="domain" description="Chitin-binding type-1" evidence="13">
    <location>
        <begin position="168"/>
        <end position="214"/>
    </location>
</feature>
<dbReference type="Proteomes" id="UP000044602">
    <property type="component" value="Unassembled WGS sequence"/>
</dbReference>
<feature type="domain" description="Chitin-binding type-1" evidence="13">
    <location>
        <begin position="104"/>
        <end position="149"/>
    </location>
</feature>
<comment type="similarity">
    <text evidence="2">Belongs to the glycosyltransferase 34 family.</text>
</comment>
<feature type="disulfide bond" evidence="11">
    <location>
        <begin position="291"/>
        <end position="305"/>
    </location>
</feature>
<dbReference type="InterPro" id="IPR036861">
    <property type="entry name" value="Endochitinase-like_sf"/>
</dbReference>
<evidence type="ECO:0000313" key="15">
    <source>
        <dbReference type="Proteomes" id="UP000044602"/>
    </source>
</evidence>
<feature type="domain" description="Chitin-binding type-1" evidence="13">
    <location>
        <begin position="51"/>
        <end position="97"/>
    </location>
</feature>
<dbReference type="EMBL" id="CVQH01000002">
    <property type="protein sequence ID" value="CRJ81849.1"/>
    <property type="molecule type" value="Genomic_DNA"/>
</dbReference>
<dbReference type="SMART" id="SM00270">
    <property type="entry name" value="ChtBD1"/>
    <property type="match status" value="10"/>
</dbReference>
<feature type="disulfide bond" evidence="11">
    <location>
        <begin position="239"/>
        <end position="253"/>
    </location>
</feature>
<feature type="disulfide bond" evidence="11">
    <location>
        <begin position="452"/>
        <end position="466"/>
    </location>
</feature>
<evidence type="ECO:0000256" key="5">
    <source>
        <dbReference type="ARBA" id="ARBA00022679"/>
    </source>
</evidence>
<evidence type="ECO:0000256" key="3">
    <source>
        <dbReference type="ARBA" id="ARBA00022669"/>
    </source>
</evidence>
<proteinExistence type="inferred from homology"/>
<feature type="compositionally biased region" description="Pro residues" evidence="12">
    <location>
        <begin position="34"/>
        <end position="45"/>
    </location>
</feature>
<evidence type="ECO:0000256" key="7">
    <source>
        <dbReference type="ARBA" id="ARBA00022729"/>
    </source>
</evidence>
<keyword evidence="6" id="KW-0479">Metal-binding</keyword>
<dbReference type="InterPro" id="IPR001002">
    <property type="entry name" value="Chitin-bd_1"/>
</dbReference>
<feature type="disulfide bond" evidence="11">
    <location>
        <begin position="559"/>
        <end position="573"/>
    </location>
</feature>
<evidence type="ECO:0000259" key="13">
    <source>
        <dbReference type="PROSITE" id="PS50941"/>
    </source>
</evidence>
<feature type="domain" description="Chitin-binding type-1" evidence="13">
    <location>
        <begin position="327"/>
        <end position="372"/>
    </location>
</feature>
<feature type="disulfide bond" evidence="11">
    <location>
        <begin position="187"/>
        <end position="201"/>
    </location>
</feature>
<feature type="disulfide bond" evidence="11">
    <location>
        <begin position="122"/>
        <end position="136"/>
    </location>
</feature>
<protein>
    <recommendedName>
        <fullName evidence="13">Chitin-binding type-1 domain-containing protein</fullName>
    </recommendedName>
</protein>
<gene>
    <name evidence="14" type="ORF">BN1708_001993</name>
</gene>
<keyword evidence="9" id="KW-0119">Carbohydrate metabolism</keyword>
<organism evidence="14 15">
    <name type="scientific">Verticillium longisporum</name>
    <name type="common">Verticillium dahliae var. longisporum</name>
    <dbReference type="NCBI Taxonomy" id="100787"/>
    <lineage>
        <taxon>Eukaryota</taxon>
        <taxon>Fungi</taxon>
        <taxon>Dikarya</taxon>
        <taxon>Ascomycota</taxon>
        <taxon>Pezizomycotina</taxon>
        <taxon>Sordariomycetes</taxon>
        <taxon>Hypocreomycetidae</taxon>
        <taxon>Glomerellales</taxon>
        <taxon>Plectosphaerellaceae</taxon>
        <taxon>Verticillium</taxon>
    </lineage>
</organism>
<dbReference type="AlphaFoldDB" id="A0A0G4KD64"/>
<keyword evidence="11" id="KW-1015">Disulfide bond</keyword>
<dbReference type="GO" id="GO:0046872">
    <property type="term" value="F:metal ion binding"/>
    <property type="evidence" value="ECO:0007669"/>
    <property type="project" value="UniProtKB-KW"/>
</dbReference>
<evidence type="ECO:0000256" key="12">
    <source>
        <dbReference type="SAM" id="MobiDB-lite"/>
    </source>
</evidence>
<accession>A0A0G4KD64</accession>
<sequence length="983" mass="100585">MYPHLGRMLLKGRHVRSIQSLLRRRMPTFGNCDAPPPPPVKPPGPGDASLDGSCGGSNQFTCTNSTFGACCSSGNWCGDSSAHCGTACQSAFGTCAGESNVSSDGKCGSNGKICLGSGFGDCCSSSGWCGGAAEHCGTGCQTAFGNCTAGSGSGGGDSGGNAGTISTDGTCAGTKGLLCKGSIYGDCCSSSGYCGSSAAHCGPGCQSSFGNCATSGDVSTDGSCGKNGKTCKGSSFGDCCSSSGFCGGTTAHCGAGCQSGFGTCAAADNISTDGACGSNGKTCKESAFGDCCSASGFCGASTDHCGAGCQTNAGTCSGGASNNISTDGSCGKNGKLCKGTTFGDCCSSGGFCGASTDHCGTGCQASFGTCTTTGSDNISTDGSCGKNGKTCKGSTFGDCCSSGGFCGKSTDHCGPGCQTLFGTCTAGAGSISTDGACGKNGKTCKGSTFGDCCSSSGFCGKSTDHCGAGCQSSFGTCTTGAGSVSTDGSCGKNGKTCKGSTFGDCCSANGFCGKSSDHCGTGCQGSFGTCNGAADSLSKDGACGSRNGKTCVGAGFGTCCSSTGYCGSTGSHCGQGCQTGFSSGCFTRNIPTNDGTCGASKGGFTCAGGPFDNQCCSSVAGQRAITADLAVSGVLEDVTDQGETGRRYVYSEYSSPLPAVEDFSQLVSALWKPYRHPLDSLNYTTDSGKYYEIANGSQLWQKPLGKDVLILDVDTRVDNKARALGPTIFNKENMTPRAAGMLNHYIYAQIHGYDYKFIKAPIYPHRHQTWVKVPMIREELKTHKFVVFLDADAIFVQPQLPIEFLLGLWNITDGTLVAMAEDPNSPVNRDEKGWVLWNTGFVVAQQSQRTQEMFKVWDECPMGERFPGCEKWAKEWAHEQAAFGNYIRYAYNTTDDLRVIPCGDGNGAAYLGDKKCLGAFVSHFWGHKGVTIEYLHKMVAQGLMRNTEDNHHDAVFNAFIHPLQGKMDKQLKDILADLSDSET</sequence>
<keyword evidence="5" id="KW-0808">Transferase</keyword>
<dbReference type="GO" id="GO:0008061">
    <property type="term" value="F:chitin binding"/>
    <property type="evidence" value="ECO:0007669"/>
    <property type="project" value="UniProtKB-UniRule"/>
</dbReference>
<dbReference type="Pfam" id="PF05637">
    <property type="entry name" value="Glyco_transf_34"/>
    <property type="match status" value="1"/>
</dbReference>
<dbReference type="Gene3D" id="3.90.550.10">
    <property type="entry name" value="Spore Coat Polysaccharide Biosynthesis Protein SpsA, Chain A"/>
    <property type="match status" value="1"/>
</dbReference>